<dbReference type="Proteomes" id="UP000003730">
    <property type="component" value="Unassembled WGS sequence"/>
</dbReference>
<keyword evidence="2" id="KW-1185">Reference proteome</keyword>
<dbReference type="PROSITE" id="PS51257">
    <property type="entry name" value="PROKAR_LIPOPROTEIN"/>
    <property type="match status" value="1"/>
</dbReference>
<evidence type="ECO:0000313" key="2">
    <source>
        <dbReference type="Proteomes" id="UP000003730"/>
    </source>
</evidence>
<accession>G2E9K6</accession>
<dbReference type="RefSeq" id="WP_008634260.1">
    <property type="nucleotide sequence ID" value="NZ_AFXZ01000002.1"/>
</dbReference>
<dbReference type="eggNOG" id="ENOG50329R5">
    <property type="taxonomic scope" value="Bacteria"/>
</dbReference>
<organism evidence="1 2">
    <name type="scientific">Bizionia argentinensis JUB59</name>
    <dbReference type="NCBI Taxonomy" id="1046627"/>
    <lineage>
        <taxon>Bacteria</taxon>
        <taxon>Pseudomonadati</taxon>
        <taxon>Bacteroidota</taxon>
        <taxon>Flavobacteriia</taxon>
        <taxon>Flavobacteriales</taxon>
        <taxon>Flavobacteriaceae</taxon>
        <taxon>Bizionia</taxon>
    </lineage>
</organism>
<dbReference type="OrthoDB" id="1440611at2"/>
<gene>
    <name evidence="1" type="ORF">BZARG_217</name>
</gene>
<comment type="caution">
    <text evidence="1">The sequence shown here is derived from an EMBL/GenBank/DDBJ whole genome shotgun (WGS) entry which is preliminary data.</text>
</comment>
<sequence length="167" mass="19107">MKKTILTIAMMALIFSSCNNNKKEEPVAEQNTEEKVDAVSHEKHEQHQEHRALNNNWMNEIQMDNGSKWLANIETTDGVNDMLELISESKTETVEDYLGLANKLNERKNTLVKECTMTGPSHDNLHVFLHPLIEKTDALLETKTTEEGSEILKSITDNLNAYKTYFQ</sequence>
<dbReference type="STRING" id="1046627.BZARG_217"/>
<reference evidence="1 2" key="1">
    <citation type="journal article" date="2008" name="Int. J. Syst. Evol. Microbiol.">
        <title>Bizionia argentinensis sp. nov., isolated from surface marine water in Antarctica.</title>
        <authorList>
            <person name="Bercovich A."/>
            <person name="Vazquez S.C."/>
            <person name="Yankilevich P."/>
            <person name="Coria S.H."/>
            <person name="Foti M."/>
            <person name="Hernandez E."/>
            <person name="Vidal A."/>
            <person name="Ruberto L."/>
            <person name="Melo C."/>
            <person name="Marenssi S."/>
            <person name="Criscuolo M."/>
            <person name="Memoli M."/>
            <person name="Arguelles M."/>
            <person name="Mac Cormack W.P."/>
        </authorList>
    </citation>
    <scope>NUCLEOTIDE SEQUENCE [LARGE SCALE GENOMIC DNA]</scope>
    <source>
        <strain evidence="1 2">JUB59</strain>
    </source>
</reference>
<dbReference type="AlphaFoldDB" id="G2E9K6"/>
<protein>
    <recommendedName>
        <fullName evidence="3">Lipoprotein</fullName>
    </recommendedName>
</protein>
<dbReference type="EMBL" id="AFXZ01000002">
    <property type="protein sequence ID" value="EGV44796.1"/>
    <property type="molecule type" value="Genomic_DNA"/>
</dbReference>
<evidence type="ECO:0000313" key="1">
    <source>
        <dbReference type="EMBL" id="EGV44796.1"/>
    </source>
</evidence>
<evidence type="ECO:0008006" key="3">
    <source>
        <dbReference type="Google" id="ProtNLM"/>
    </source>
</evidence>
<proteinExistence type="predicted"/>
<name>G2E9K6_9FLAO</name>